<dbReference type="OrthoDB" id="9774199at2"/>
<organism evidence="4 5">
    <name type="scientific">Aneurinibacillus thermoaerophilus</name>
    <dbReference type="NCBI Taxonomy" id="143495"/>
    <lineage>
        <taxon>Bacteria</taxon>
        <taxon>Bacillati</taxon>
        <taxon>Bacillota</taxon>
        <taxon>Bacilli</taxon>
        <taxon>Bacillales</taxon>
        <taxon>Paenibacillaceae</taxon>
        <taxon>Aneurinibacillus group</taxon>
        <taxon>Aneurinibacillus</taxon>
    </lineage>
</organism>
<evidence type="ECO:0000313" key="3">
    <source>
        <dbReference type="EMBL" id="QYY43479.1"/>
    </source>
</evidence>
<evidence type="ECO:0000313" key="4">
    <source>
        <dbReference type="EMBL" id="SDG75791.1"/>
    </source>
</evidence>
<evidence type="ECO:0000313" key="6">
    <source>
        <dbReference type="Proteomes" id="UP000826616"/>
    </source>
</evidence>
<dbReference type="EMBL" id="CP080764">
    <property type="protein sequence ID" value="QYY43479.1"/>
    <property type="molecule type" value="Genomic_DNA"/>
</dbReference>
<sequence>MQIKCSDQRPVVAIAGASGFVGQALMKRLMNNYRVIGLTRNEKKVSESERSRCLNLEWRQADLFSLLEAEKGLQGVDYAFYLVRTGVPSARLTQGKIQDMDVILADNFARAAKKAGVKQIIYLGGLIPEQANGVPGCLQSRLEVEAALRAHGVPVTVLRAGIVIGAGGSCFRMILRLIRHLPMMICPRWMSSEVHPIALQDIVVLLAACIGREETYSQSIDVGGSDTLTYKQMILQIAELMGKKRRLYSVQFLAPVVSSLWLTAVTGIPLQQVKSFVGSMKYPLIGKRRWLQQRLGLPGLPFAEAACLALQEEARGKTEKRKQAALFGGKHGKKKRLNNVRSVQRFVLPRGRNADWAGREYAEWLPRHLKPMIRVYQKKDGRLWFLLAGVKKPLLELTYSKERSTPDRTLYYITGGILARVDTQRRGRMEFRQVLDGRYVIVAIHEFIPRMPWFLYRATQALVHLWVMRSYGRYLHLQAERIGG</sequence>
<dbReference type="GeneID" id="97140586"/>
<protein>
    <submittedName>
        <fullName evidence="3">NAD(P)H-binding protein</fullName>
    </submittedName>
    <submittedName>
        <fullName evidence="4">Uncharacterized conserved protein YbjT, contains NAD(P)-binding and DUF2867 domains</fullName>
    </submittedName>
</protein>
<dbReference type="PANTHER" id="PTHR42748">
    <property type="entry name" value="NITROGEN METABOLITE REPRESSION PROTEIN NMRA FAMILY MEMBER"/>
    <property type="match status" value="1"/>
</dbReference>
<reference evidence="3 6" key="2">
    <citation type="submission" date="2021-08" db="EMBL/GenBank/DDBJ databases">
        <title>Complete genome sequence of the strain Aneurinibacillus thermoaerophilus CCM 8960.</title>
        <authorList>
            <person name="Musilova J."/>
            <person name="Kourilova X."/>
            <person name="Pernicova I."/>
            <person name="Bezdicek M."/>
            <person name="Lengerova M."/>
            <person name="Obruca S."/>
            <person name="Sedlar K."/>
        </authorList>
    </citation>
    <scope>NUCLEOTIDE SEQUENCE [LARGE SCALE GENOMIC DNA]</scope>
    <source>
        <strain evidence="3 6">CCM 8960</strain>
    </source>
</reference>
<dbReference type="Gene3D" id="3.40.50.720">
    <property type="entry name" value="NAD(P)-binding Rossmann-like Domain"/>
    <property type="match status" value="1"/>
</dbReference>
<dbReference type="InterPro" id="IPR036291">
    <property type="entry name" value="NAD(P)-bd_dom_sf"/>
</dbReference>
<evidence type="ECO:0000256" key="1">
    <source>
        <dbReference type="ARBA" id="ARBA00022857"/>
    </source>
</evidence>
<reference evidence="4 5" key="1">
    <citation type="submission" date="2016-10" db="EMBL/GenBank/DDBJ databases">
        <authorList>
            <person name="de Groot N.N."/>
        </authorList>
    </citation>
    <scope>NUCLEOTIDE SEQUENCE [LARGE SCALE GENOMIC DNA]</scope>
    <source>
        <strain evidence="4 5">L 420-91</strain>
    </source>
</reference>
<dbReference type="Pfam" id="PF13460">
    <property type="entry name" value="NAD_binding_10"/>
    <property type="match status" value="1"/>
</dbReference>
<dbReference type="EMBL" id="FNDE01000002">
    <property type="protein sequence ID" value="SDG75791.1"/>
    <property type="molecule type" value="Genomic_DNA"/>
</dbReference>
<dbReference type="AlphaFoldDB" id="A0A1G7WV29"/>
<accession>A0A1G7WV29</accession>
<evidence type="ECO:0000259" key="2">
    <source>
        <dbReference type="Pfam" id="PF13460"/>
    </source>
</evidence>
<proteinExistence type="predicted"/>
<dbReference type="InterPro" id="IPR016040">
    <property type="entry name" value="NAD(P)-bd_dom"/>
</dbReference>
<dbReference type="RefSeq" id="WP_091259793.1">
    <property type="nucleotide sequence ID" value="NZ_CP080764.1"/>
</dbReference>
<feature type="domain" description="NAD(P)-binding" evidence="2">
    <location>
        <begin position="16"/>
        <end position="162"/>
    </location>
</feature>
<dbReference type="InterPro" id="IPR051164">
    <property type="entry name" value="NmrA-like_oxidored"/>
</dbReference>
<gene>
    <name evidence="3" type="ORF">K3F53_04325</name>
    <name evidence="4" type="ORF">SAMN04489735_1002150</name>
</gene>
<dbReference type="PANTHER" id="PTHR42748:SF7">
    <property type="entry name" value="NMRA LIKE REDOX SENSOR 1-RELATED"/>
    <property type="match status" value="1"/>
</dbReference>
<dbReference type="Proteomes" id="UP000198956">
    <property type="component" value="Unassembled WGS sequence"/>
</dbReference>
<dbReference type="Proteomes" id="UP000826616">
    <property type="component" value="Chromosome"/>
</dbReference>
<evidence type="ECO:0000313" key="5">
    <source>
        <dbReference type="Proteomes" id="UP000198956"/>
    </source>
</evidence>
<dbReference type="SUPFAM" id="SSF51735">
    <property type="entry name" value="NAD(P)-binding Rossmann-fold domains"/>
    <property type="match status" value="1"/>
</dbReference>
<keyword evidence="6" id="KW-1185">Reference proteome</keyword>
<keyword evidence="1" id="KW-0521">NADP</keyword>
<name>A0A1G7WV29_ANETH</name>